<protein>
    <submittedName>
        <fullName evidence="1">Uncharacterized protein</fullName>
    </submittedName>
</protein>
<evidence type="ECO:0000313" key="1">
    <source>
        <dbReference type="EMBL" id="KAI8004824.1"/>
    </source>
</evidence>
<sequence length="307" mass="35836">MPVVKKSEASDQMIQQKIYDIFSKISSESEQHVADEDGTDGDVIVIDIDHGRSYDYVPERVRIGLNHGMLWYDTMYEHKCSYLNSLAVGTNGETSLEVYVRAMEEIVEDILTCYEHPTYAELRYFVEIMLLDSCFIIELFHNHNKMRMNGLTPYNNRNIKDSLQRYLIGIGNQLPFYVLDKFFKTAQNQGKYRGEKLGDLTQNFFRNMVGPYGGITSCDNIQHLLELVYQTFFDPKSWCSPNVTKVRELEFIDYASELQEVGVKFNNIEGEKKLRENRTSLGKSFKRVNYKSRVFGFHTKHCIYFET</sequence>
<evidence type="ECO:0000313" key="2">
    <source>
        <dbReference type="Proteomes" id="UP001060215"/>
    </source>
</evidence>
<gene>
    <name evidence="1" type="ORF">LOK49_LG08G02559</name>
</gene>
<comment type="caution">
    <text evidence="1">The sequence shown here is derived from an EMBL/GenBank/DDBJ whole genome shotgun (WGS) entry which is preliminary data.</text>
</comment>
<reference evidence="1 2" key="1">
    <citation type="journal article" date="2022" name="Plant J.">
        <title>Chromosome-level genome of Camellia lanceoleosa provides a valuable resource for understanding genome evolution and self-incompatibility.</title>
        <authorList>
            <person name="Gong W."/>
            <person name="Xiao S."/>
            <person name="Wang L."/>
            <person name="Liao Z."/>
            <person name="Chang Y."/>
            <person name="Mo W."/>
            <person name="Hu G."/>
            <person name="Li W."/>
            <person name="Zhao G."/>
            <person name="Zhu H."/>
            <person name="Hu X."/>
            <person name="Ji K."/>
            <person name="Xiang X."/>
            <person name="Song Q."/>
            <person name="Yuan D."/>
            <person name="Jin S."/>
            <person name="Zhang L."/>
        </authorList>
    </citation>
    <scope>NUCLEOTIDE SEQUENCE [LARGE SCALE GENOMIC DNA]</scope>
    <source>
        <strain evidence="1">SQ_2022a</strain>
    </source>
</reference>
<organism evidence="1 2">
    <name type="scientific">Camellia lanceoleosa</name>
    <dbReference type="NCBI Taxonomy" id="1840588"/>
    <lineage>
        <taxon>Eukaryota</taxon>
        <taxon>Viridiplantae</taxon>
        <taxon>Streptophyta</taxon>
        <taxon>Embryophyta</taxon>
        <taxon>Tracheophyta</taxon>
        <taxon>Spermatophyta</taxon>
        <taxon>Magnoliopsida</taxon>
        <taxon>eudicotyledons</taxon>
        <taxon>Gunneridae</taxon>
        <taxon>Pentapetalae</taxon>
        <taxon>asterids</taxon>
        <taxon>Ericales</taxon>
        <taxon>Theaceae</taxon>
        <taxon>Camellia</taxon>
    </lineage>
</organism>
<name>A0ACC0GVU8_9ERIC</name>
<dbReference type="Proteomes" id="UP001060215">
    <property type="component" value="Chromosome 9"/>
</dbReference>
<proteinExistence type="predicted"/>
<dbReference type="EMBL" id="CM045766">
    <property type="protein sequence ID" value="KAI8004824.1"/>
    <property type="molecule type" value="Genomic_DNA"/>
</dbReference>
<accession>A0ACC0GVU8</accession>
<keyword evidence="2" id="KW-1185">Reference proteome</keyword>